<accession>A0AAV7N2P4</accession>
<evidence type="ECO:0008006" key="3">
    <source>
        <dbReference type="Google" id="ProtNLM"/>
    </source>
</evidence>
<name>A0AAV7N2P4_PLEWA</name>
<dbReference type="PANTHER" id="PTHR31239">
    <property type="entry name" value="NICOLIN 1"/>
    <property type="match status" value="1"/>
</dbReference>
<reference evidence="1" key="1">
    <citation type="journal article" date="2022" name="bioRxiv">
        <title>Sequencing and chromosome-scale assembly of the giantPleurodeles waltlgenome.</title>
        <authorList>
            <person name="Brown T."/>
            <person name="Elewa A."/>
            <person name="Iarovenko S."/>
            <person name="Subramanian E."/>
            <person name="Araus A.J."/>
            <person name="Petzold A."/>
            <person name="Susuki M."/>
            <person name="Suzuki K.-i.T."/>
            <person name="Hayashi T."/>
            <person name="Toyoda A."/>
            <person name="Oliveira C."/>
            <person name="Osipova E."/>
            <person name="Leigh N.D."/>
            <person name="Simon A."/>
            <person name="Yun M.H."/>
        </authorList>
    </citation>
    <scope>NUCLEOTIDE SEQUENCE</scope>
    <source>
        <strain evidence="1">20211129_DDA</strain>
        <tissue evidence="1">Liver</tissue>
    </source>
</reference>
<keyword evidence="2" id="KW-1185">Reference proteome</keyword>
<dbReference type="Proteomes" id="UP001066276">
    <property type="component" value="Chromosome 9"/>
</dbReference>
<evidence type="ECO:0000313" key="1">
    <source>
        <dbReference type="EMBL" id="KAJ1109180.1"/>
    </source>
</evidence>
<evidence type="ECO:0000313" key="2">
    <source>
        <dbReference type="Proteomes" id="UP001066276"/>
    </source>
</evidence>
<gene>
    <name evidence="1" type="ORF">NDU88_006544</name>
</gene>
<dbReference type="AlphaFoldDB" id="A0AAV7N2P4"/>
<dbReference type="PANTHER" id="PTHR31239:SF2">
    <property type="entry name" value="NICOLIN-1"/>
    <property type="match status" value="1"/>
</dbReference>
<comment type="caution">
    <text evidence="1">The sequence shown here is derived from an EMBL/GenBank/DDBJ whole genome shotgun (WGS) entry which is preliminary data.</text>
</comment>
<dbReference type="InterPro" id="IPR040235">
    <property type="entry name" value="Nicolin-1"/>
</dbReference>
<protein>
    <recommendedName>
        <fullName evidence="3">Nicolin-1</fullName>
    </recommendedName>
</protein>
<organism evidence="1 2">
    <name type="scientific">Pleurodeles waltl</name>
    <name type="common">Iberian ribbed newt</name>
    <dbReference type="NCBI Taxonomy" id="8319"/>
    <lineage>
        <taxon>Eukaryota</taxon>
        <taxon>Metazoa</taxon>
        <taxon>Chordata</taxon>
        <taxon>Craniata</taxon>
        <taxon>Vertebrata</taxon>
        <taxon>Euteleostomi</taxon>
        <taxon>Amphibia</taxon>
        <taxon>Batrachia</taxon>
        <taxon>Caudata</taxon>
        <taxon>Salamandroidea</taxon>
        <taxon>Salamandridae</taxon>
        <taxon>Pleurodelinae</taxon>
        <taxon>Pleurodeles</taxon>
    </lineage>
</organism>
<proteinExistence type="predicted"/>
<dbReference type="EMBL" id="JANPWB010000013">
    <property type="protein sequence ID" value="KAJ1109180.1"/>
    <property type="molecule type" value="Genomic_DNA"/>
</dbReference>
<sequence>MDQPHENSTIFYLVRLRAKIVTGKNWQLPGQPGTQGACIMSQESLVCNIKAPVLLQVGDMKTELARPGVAVIDVTFPQVKHIDLHVIQFKNYYTAFLTVRIQQRKPAEVGEGPLKWRTCLRNYRLMPNPHTEEGSHDYVSLYRHQMIGDVNHVTSVRFILRQPSPAWLQFNIEEIQINPCDQSSPQKLLPIWLSTPSTKEQTSSLHHELPDPNEVSKEVQQMWVLTEMIRANQTSSRIGRFDVDGCYDINLLSYT</sequence>
<dbReference type="GO" id="GO:0005654">
    <property type="term" value="C:nucleoplasm"/>
    <property type="evidence" value="ECO:0007669"/>
    <property type="project" value="TreeGrafter"/>
</dbReference>